<dbReference type="OrthoDB" id="1744851at2759"/>
<evidence type="ECO:0000259" key="2">
    <source>
        <dbReference type="PROSITE" id="PS50118"/>
    </source>
</evidence>
<feature type="DNA-binding region" description="HMG box" evidence="1">
    <location>
        <begin position="7"/>
        <end position="75"/>
    </location>
</feature>
<accession>A0A9W7HJ38</accession>
<dbReference type="AlphaFoldDB" id="A0A9W7HJ38"/>
<proteinExistence type="predicted"/>
<dbReference type="SMART" id="SM00398">
    <property type="entry name" value="HMG"/>
    <property type="match status" value="1"/>
</dbReference>
<dbReference type="InterPro" id="IPR009071">
    <property type="entry name" value="HMG_box_dom"/>
</dbReference>
<dbReference type="PANTHER" id="PTHR46912:SF1">
    <property type="entry name" value="HIGH MOBILITY GROUP B PROTEIN 13"/>
    <property type="match status" value="1"/>
</dbReference>
<dbReference type="Proteomes" id="UP001165190">
    <property type="component" value="Unassembled WGS sequence"/>
</dbReference>
<comment type="caution">
    <text evidence="3">The sequence shown here is derived from an EMBL/GenBank/DDBJ whole genome shotgun (WGS) entry which is preliminary data.</text>
</comment>
<protein>
    <submittedName>
        <fullName evidence="3">3xHigh Mobility Group-box2</fullName>
    </submittedName>
</protein>
<evidence type="ECO:0000313" key="3">
    <source>
        <dbReference type="EMBL" id="GMI78337.1"/>
    </source>
</evidence>
<keyword evidence="1" id="KW-0238">DNA-binding</keyword>
<keyword evidence="4" id="KW-1185">Reference proteome</keyword>
<dbReference type="InterPro" id="IPR036910">
    <property type="entry name" value="HMG_box_dom_sf"/>
</dbReference>
<reference evidence="3" key="1">
    <citation type="submission" date="2023-05" db="EMBL/GenBank/DDBJ databases">
        <title>Genome and transcriptome analyses reveal genes involved in the formation of fine ridges on petal epidermal cells in Hibiscus trionum.</title>
        <authorList>
            <person name="Koshimizu S."/>
            <person name="Masuda S."/>
            <person name="Ishii T."/>
            <person name="Shirasu K."/>
            <person name="Hoshino A."/>
            <person name="Arita M."/>
        </authorList>
    </citation>
    <scope>NUCLEOTIDE SEQUENCE</scope>
    <source>
        <strain evidence="3">Hamamatsu line</strain>
    </source>
</reference>
<evidence type="ECO:0000256" key="1">
    <source>
        <dbReference type="PROSITE-ProRule" id="PRU00267"/>
    </source>
</evidence>
<dbReference type="GO" id="GO:0003677">
    <property type="term" value="F:DNA binding"/>
    <property type="evidence" value="ECO:0007669"/>
    <property type="project" value="UniProtKB-UniRule"/>
</dbReference>
<gene>
    <name evidence="3" type="ORF">HRI_001503000</name>
</gene>
<dbReference type="PROSITE" id="PS50118">
    <property type="entry name" value="HMG_BOX_2"/>
    <property type="match status" value="1"/>
</dbReference>
<organism evidence="3 4">
    <name type="scientific">Hibiscus trionum</name>
    <name type="common">Flower of an hour</name>
    <dbReference type="NCBI Taxonomy" id="183268"/>
    <lineage>
        <taxon>Eukaryota</taxon>
        <taxon>Viridiplantae</taxon>
        <taxon>Streptophyta</taxon>
        <taxon>Embryophyta</taxon>
        <taxon>Tracheophyta</taxon>
        <taxon>Spermatophyta</taxon>
        <taxon>Magnoliopsida</taxon>
        <taxon>eudicotyledons</taxon>
        <taxon>Gunneridae</taxon>
        <taxon>Pentapetalae</taxon>
        <taxon>rosids</taxon>
        <taxon>malvids</taxon>
        <taxon>Malvales</taxon>
        <taxon>Malvaceae</taxon>
        <taxon>Malvoideae</taxon>
        <taxon>Hibiscus</taxon>
    </lineage>
</organism>
<dbReference type="Gene3D" id="1.10.30.10">
    <property type="entry name" value="High mobility group box domain"/>
    <property type="match status" value="1"/>
</dbReference>
<dbReference type="PANTHER" id="PTHR46912">
    <property type="entry name" value="HIGH MOBILITY GROUP B PROTEIN 13"/>
    <property type="match status" value="1"/>
</dbReference>
<dbReference type="Pfam" id="PF00505">
    <property type="entry name" value="HMG_box"/>
    <property type="match status" value="1"/>
</dbReference>
<keyword evidence="1" id="KW-0539">Nucleus</keyword>
<sequence length="86" mass="10125">MGMKNKSKNSHNSFLLFSKEARKTLVQEREGINNSTLNALISVKWKKLNEEERNSWNGKAPATMEEYKKKLEEYKNKCSEENEEQE</sequence>
<dbReference type="GO" id="GO:0005634">
    <property type="term" value="C:nucleus"/>
    <property type="evidence" value="ECO:0007669"/>
    <property type="project" value="UniProtKB-UniRule"/>
</dbReference>
<dbReference type="EMBL" id="BSYR01000015">
    <property type="protein sequence ID" value="GMI78337.1"/>
    <property type="molecule type" value="Genomic_DNA"/>
</dbReference>
<name>A0A9W7HJ38_HIBTR</name>
<dbReference type="InterPro" id="IPR044601">
    <property type="entry name" value="HMGB6/HMGB13"/>
</dbReference>
<feature type="domain" description="HMG box" evidence="2">
    <location>
        <begin position="7"/>
        <end position="75"/>
    </location>
</feature>
<evidence type="ECO:0000313" key="4">
    <source>
        <dbReference type="Proteomes" id="UP001165190"/>
    </source>
</evidence>
<dbReference type="SUPFAM" id="SSF47095">
    <property type="entry name" value="HMG-box"/>
    <property type="match status" value="1"/>
</dbReference>